<comment type="similarity">
    <text evidence="1">Belongs to the short-chain dehydrogenases/reductases (SDR) family.</text>
</comment>
<dbReference type="InterPro" id="IPR020904">
    <property type="entry name" value="Sc_DH/Rdtase_CS"/>
</dbReference>
<proteinExistence type="inferred from homology"/>
<evidence type="ECO:0000256" key="1">
    <source>
        <dbReference type="ARBA" id="ARBA00006484"/>
    </source>
</evidence>
<dbReference type="PANTHER" id="PTHR42760:SF5">
    <property type="entry name" value="2-DEHYDRO-3-DEOXY-D-GLUCONATE 5-DEHYDROGENASE"/>
    <property type="match status" value="1"/>
</dbReference>
<dbReference type="PRINTS" id="PR00080">
    <property type="entry name" value="SDRFAMILY"/>
</dbReference>
<reference evidence="3 4" key="1">
    <citation type="submission" date="2010-11" db="EMBL/GenBank/DDBJ databases">
        <title>The complete genome of Thermotoga thermarum DSM 5069.</title>
        <authorList>
            <consortium name="US DOE Joint Genome Institute (JGI-PGF)"/>
            <person name="Lucas S."/>
            <person name="Copeland A."/>
            <person name="Lapidus A."/>
            <person name="Bruce D."/>
            <person name="Goodwin L."/>
            <person name="Pitluck S."/>
            <person name="Kyrpides N."/>
            <person name="Mavromatis K."/>
            <person name="Ivanova N."/>
            <person name="Zeytun A."/>
            <person name="Brettin T."/>
            <person name="Detter J.C."/>
            <person name="Tapia R."/>
            <person name="Han C."/>
            <person name="Land M."/>
            <person name="Hauser L."/>
            <person name="Markowitz V."/>
            <person name="Cheng J.-F."/>
            <person name="Hugenholtz P."/>
            <person name="Woyke T."/>
            <person name="Wu D."/>
            <person name="Spring S."/>
            <person name="Schroeder M."/>
            <person name="Brambilla E."/>
            <person name="Klenk H.-P."/>
            <person name="Eisen J.A."/>
        </authorList>
    </citation>
    <scope>NUCLEOTIDE SEQUENCE [LARGE SCALE GENOMIC DNA]</scope>
    <source>
        <strain evidence="3 4">DSM 5069</strain>
    </source>
</reference>
<dbReference type="Gene3D" id="3.40.50.720">
    <property type="entry name" value="NAD(P)-binding Rossmann-like Domain"/>
    <property type="match status" value="1"/>
</dbReference>
<dbReference type="FunFam" id="3.40.50.720:FF:000084">
    <property type="entry name" value="Short-chain dehydrogenase reductase"/>
    <property type="match status" value="1"/>
</dbReference>
<keyword evidence="2 3" id="KW-0560">Oxidoreductase</keyword>
<protein>
    <submittedName>
        <fullName evidence="3">2-deoxy-D-gluconate 3-dehydrogenase</fullName>
        <ecNumber evidence="3">1.1.1.125</ecNumber>
    </submittedName>
</protein>
<evidence type="ECO:0000313" key="3">
    <source>
        <dbReference type="EMBL" id="AEH50528.1"/>
    </source>
</evidence>
<gene>
    <name evidence="3" type="ORF">Theth_0433</name>
</gene>
<evidence type="ECO:0000256" key="2">
    <source>
        <dbReference type="ARBA" id="ARBA00023002"/>
    </source>
</evidence>
<accession>F7YW39</accession>
<dbReference type="STRING" id="688269.Theth_0433"/>
<dbReference type="Pfam" id="PF13561">
    <property type="entry name" value="adh_short_C2"/>
    <property type="match status" value="1"/>
</dbReference>
<dbReference type="GO" id="GO:0051287">
    <property type="term" value="F:NAD binding"/>
    <property type="evidence" value="ECO:0007669"/>
    <property type="project" value="InterPro"/>
</dbReference>
<dbReference type="AlphaFoldDB" id="F7YW39"/>
<dbReference type="Proteomes" id="UP000006804">
    <property type="component" value="Chromosome"/>
</dbReference>
<dbReference type="InterPro" id="IPR002347">
    <property type="entry name" value="SDR_fam"/>
</dbReference>
<dbReference type="PANTHER" id="PTHR42760">
    <property type="entry name" value="SHORT-CHAIN DEHYDROGENASES/REDUCTASES FAMILY MEMBER"/>
    <property type="match status" value="1"/>
</dbReference>
<dbReference type="InterPro" id="IPR036291">
    <property type="entry name" value="NAD(P)-bd_dom_sf"/>
</dbReference>
<dbReference type="SUPFAM" id="SSF51735">
    <property type="entry name" value="NAD(P)-binding Rossmann-fold domains"/>
    <property type="match status" value="1"/>
</dbReference>
<sequence length="253" mass="27566" precursor="true">MILDKFSLAGKVAIVTGASRGIGQKIAIALAEAGADIAGVARSQQEETKQAIEAVGRKFLAIQVDLTEKKAAEEVLKQTVSYFGKADILVNAAGIILRKNFIDFTEEEFDMVLKVNLKAVFLMSQVFARYLIENQRKGKIINIGSLLSFQGGILITPYTVSKHGVLGLTRAMANELAKYGINVNAIIPGYFETEMTAALRADPERNQKILDRIPMGRWGKPEELTGAAVFLASEASDYMTGSYIIVDGGWMSR</sequence>
<dbReference type="EC" id="1.1.1.125" evidence="3"/>
<dbReference type="PATRIC" id="fig|688269.3.peg.443"/>
<name>F7YW39_9THEM</name>
<dbReference type="CDD" id="cd05347">
    <property type="entry name" value="Ga5DH-like_SDR_c"/>
    <property type="match status" value="1"/>
</dbReference>
<dbReference type="eggNOG" id="COG1028">
    <property type="taxonomic scope" value="Bacteria"/>
</dbReference>
<dbReference type="PRINTS" id="PR00081">
    <property type="entry name" value="GDHRDH"/>
</dbReference>
<dbReference type="GO" id="GO:0008678">
    <property type="term" value="F:2-deoxy-D-gluconate 3-dehydrogenase activity"/>
    <property type="evidence" value="ECO:0007669"/>
    <property type="project" value="UniProtKB-EC"/>
</dbReference>
<dbReference type="InterPro" id="IPR011286">
    <property type="entry name" value="2-deoxy-D-gluc_3_DH"/>
</dbReference>
<dbReference type="NCBIfam" id="TIGR01832">
    <property type="entry name" value="kduD"/>
    <property type="match status" value="1"/>
</dbReference>
<dbReference type="RefSeq" id="WP_013931751.1">
    <property type="nucleotide sequence ID" value="NC_015707.1"/>
</dbReference>
<dbReference type="PROSITE" id="PS00061">
    <property type="entry name" value="ADH_SHORT"/>
    <property type="match status" value="1"/>
</dbReference>
<dbReference type="HOGENOM" id="CLU_010194_1_1_0"/>
<keyword evidence="4" id="KW-1185">Reference proteome</keyword>
<dbReference type="NCBIfam" id="NF005559">
    <property type="entry name" value="PRK07231.1"/>
    <property type="match status" value="1"/>
</dbReference>
<dbReference type="OrthoDB" id="9803333at2"/>
<dbReference type="KEGG" id="tta:Theth_0433"/>
<organism evidence="3 4">
    <name type="scientific">Pseudothermotoga thermarum DSM 5069</name>
    <dbReference type="NCBI Taxonomy" id="688269"/>
    <lineage>
        <taxon>Bacteria</taxon>
        <taxon>Thermotogati</taxon>
        <taxon>Thermotogota</taxon>
        <taxon>Thermotogae</taxon>
        <taxon>Thermotogales</taxon>
        <taxon>Thermotogaceae</taxon>
        <taxon>Pseudothermotoga</taxon>
    </lineage>
</organism>
<dbReference type="EMBL" id="CP002351">
    <property type="protein sequence ID" value="AEH50528.1"/>
    <property type="molecule type" value="Genomic_DNA"/>
</dbReference>
<dbReference type="SMR" id="F7YW39"/>
<evidence type="ECO:0000313" key="4">
    <source>
        <dbReference type="Proteomes" id="UP000006804"/>
    </source>
</evidence>